<dbReference type="EMBL" id="NFEZ01000004">
    <property type="protein sequence ID" value="PLT44726.1"/>
    <property type="molecule type" value="Genomic_DNA"/>
</dbReference>
<evidence type="ECO:0000259" key="7">
    <source>
        <dbReference type="PROSITE" id="PS50850"/>
    </source>
</evidence>
<keyword evidence="3 6" id="KW-0812">Transmembrane</keyword>
<evidence type="ECO:0000313" key="8">
    <source>
        <dbReference type="EMBL" id="PLT44726.1"/>
    </source>
</evidence>
<feature type="transmembrane region" description="Helical" evidence="6">
    <location>
        <begin position="243"/>
        <end position="265"/>
    </location>
</feature>
<evidence type="ECO:0000256" key="2">
    <source>
        <dbReference type="ARBA" id="ARBA00022448"/>
    </source>
</evidence>
<dbReference type="InterPro" id="IPR036259">
    <property type="entry name" value="MFS_trans_sf"/>
</dbReference>
<comment type="subcellular location">
    <subcellularLocation>
        <location evidence="1">Cell membrane</location>
        <topology evidence="1">Multi-pass membrane protein</topology>
    </subcellularLocation>
</comment>
<feature type="transmembrane region" description="Helical" evidence="6">
    <location>
        <begin position="271"/>
        <end position="293"/>
    </location>
</feature>
<dbReference type="GO" id="GO:0005886">
    <property type="term" value="C:plasma membrane"/>
    <property type="evidence" value="ECO:0007669"/>
    <property type="project" value="UniProtKB-SubCell"/>
</dbReference>
<feature type="transmembrane region" description="Helical" evidence="6">
    <location>
        <begin position="64"/>
        <end position="87"/>
    </location>
</feature>
<keyword evidence="4 6" id="KW-1133">Transmembrane helix</keyword>
<dbReference type="SUPFAM" id="SSF103473">
    <property type="entry name" value="MFS general substrate transporter"/>
    <property type="match status" value="1"/>
</dbReference>
<dbReference type="PROSITE" id="PS50850">
    <property type="entry name" value="MFS"/>
    <property type="match status" value="1"/>
</dbReference>
<proteinExistence type="predicted"/>
<accession>A0A2N5N325</accession>
<dbReference type="Proteomes" id="UP000234789">
    <property type="component" value="Unassembled WGS sequence"/>
</dbReference>
<feature type="transmembrane region" description="Helical" evidence="6">
    <location>
        <begin position="397"/>
        <end position="422"/>
    </location>
</feature>
<dbReference type="InterPro" id="IPR020846">
    <property type="entry name" value="MFS_dom"/>
</dbReference>
<evidence type="ECO:0000313" key="9">
    <source>
        <dbReference type="Proteomes" id="UP000234789"/>
    </source>
</evidence>
<feature type="transmembrane region" description="Helical" evidence="6">
    <location>
        <begin position="123"/>
        <end position="144"/>
    </location>
</feature>
<dbReference type="PRINTS" id="PR01036">
    <property type="entry name" value="TCRTETB"/>
</dbReference>
<feature type="transmembrane region" description="Helical" evidence="6">
    <location>
        <begin position="205"/>
        <end position="222"/>
    </location>
</feature>
<feature type="transmembrane region" description="Helical" evidence="6">
    <location>
        <begin position="31"/>
        <end position="52"/>
    </location>
</feature>
<feature type="transmembrane region" description="Helical" evidence="6">
    <location>
        <begin position="330"/>
        <end position="351"/>
    </location>
</feature>
<dbReference type="InterPro" id="IPR011701">
    <property type="entry name" value="MFS"/>
</dbReference>
<dbReference type="Gene3D" id="1.20.1720.10">
    <property type="entry name" value="Multidrug resistance protein D"/>
    <property type="match status" value="1"/>
</dbReference>
<feature type="domain" description="Major facilitator superfamily (MFS) profile" evidence="7">
    <location>
        <begin position="1"/>
        <end position="428"/>
    </location>
</feature>
<feature type="transmembrane region" description="Helical" evidence="6">
    <location>
        <begin position="305"/>
        <end position="324"/>
    </location>
</feature>
<evidence type="ECO:0000256" key="3">
    <source>
        <dbReference type="ARBA" id="ARBA00022692"/>
    </source>
</evidence>
<evidence type="ECO:0000256" key="1">
    <source>
        <dbReference type="ARBA" id="ARBA00004651"/>
    </source>
</evidence>
<evidence type="ECO:0000256" key="6">
    <source>
        <dbReference type="SAM" id="Phobius"/>
    </source>
</evidence>
<keyword evidence="5 6" id="KW-0472">Membrane</keyword>
<reference evidence="8 9" key="1">
    <citation type="submission" date="2017-05" db="EMBL/GenBank/DDBJ databases">
        <title>Functional genome analysis of Paenibacillus pasadenensis strain R16: insights on endophytic life style and antifungal activity.</title>
        <authorList>
            <person name="Passera A."/>
            <person name="Marcolungo L."/>
            <person name="Casati P."/>
            <person name="Brasca M."/>
            <person name="Quaglino F."/>
            <person name="Delledonne M."/>
        </authorList>
    </citation>
    <scope>NUCLEOTIDE SEQUENCE [LARGE SCALE GENOMIC DNA]</scope>
    <source>
        <strain evidence="8 9">R16</strain>
    </source>
</reference>
<protein>
    <submittedName>
        <fullName evidence="8">Major facilitator family transporter</fullName>
    </submittedName>
</protein>
<dbReference type="PANTHER" id="PTHR42718">
    <property type="entry name" value="MAJOR FACILITATOR SUPERFAMILY MULTIDRUG TRANSPORTER MFSC"/>
    <property type="match status" value="1"/>
</dbReference>
<comment type="caution">
    <text evidence="8">The sequence shown here is derived from an EMBL/GenBank/DDBJ whole genome shotgun (WGS) entry which is preliminary data.</text>
</comment>
<dbReference type="Gene3D" id="1.20.1250.20">
    <property type="entry name" value="MFS general substrate transporter like domains"/>
    <property type="match status" value="1"/>
</dbReference>
<dbReference type="AlphaFoldDB" id="A0A2N5N325"/>
<evidence type="ECO:0000256" key="4">
    <source>
        <dbReference type="ARBA" id="ARBA00022989"/>
    </source>
</evidence>
<organism evidence="8 9">
    <name type="scientific">Paenibacillus pasadenensis</name>
    <dbReference type="NCBI Taxonomy" id="217090"/>
    <lineage>
        <taxon>Bacteria</taxon>
        <taxon>Bacillati</taxon>
        <taxon>Bacillota</taxon>
        <taxon>Bacilli</taxon>
        <taxon>Bacillales</taxon>
        <taxon>Paenibacillaceae</taxon>
        <taxon>Paenibacillus</taxon>
    </lineage>
</organism>
<feature type="transmembrane region" description="Helical" evidence="6">
    <location>
        <begin position="150"/>
        <end position="167"/>
    </location>
</feature>
<keyword evidence="9" id="KW-1185">Reference proteome</keyword>
<sequence length="445" mass="46768">MLAFTMAISSMSAMMFTIVLPEMKAEFGLSLSQVSWMMTGYMLIYAIGSAIYGKLADLFRLKNLLTFGLSLFIIGSFIGLVSSSYGAVLAGRLIQSAGAAVVPAAAMIIPIRYFPPAVRGRALGMTASALALGNAIGPIFAALVVSTLHWRWLFCAPLLVLLTLPLFRRYLVDEPAKGGSLDLAGGLLLAGSSASLLLALTEWSLWYAAAGIVLALLLALRLRTAREPFLRPALFRIPAYRQGLLLMMLAMVSGYALPFLTPQLLSSVHELSPGVIGFAMVPAAGLAALLGRAAGRLADRKGNAYVFYVAASLLLTFFGLMALLAGASPWIAGGALVLGQLGQTMLQISLMNSVSRTLPSDQAGAGMGLVSLLNFLTGAAAGAAFSRLLDSFGGGTGVGAFPVFGLIYAGLFVVVGLLALTFRYRFSRSGQSGRETMPLRESIDS</sequence>
<keyword evidence="2" id="KW-0813">Transport</keyword>
<evidence type="ECO:0000256" key="5">
    <source>
        <dbReference type="ARBA" id="ARBA00023136"/>
    </source>
</evidence>
<name>A0A2N5N325_9BACL</name>
<gene>
    <name evidence="8" type="ORF">B8V81_3157</name>
</gene>
<dbReference type="PANTHER" id="PTHR42718:SF9">
    <property type="entry name" value="MAJOR FACILITATOR SUPERFAMILY MULTIDRUG TRANSPORTER MFSC"/>
    <property type="match status" value="1"/>
</dbReference>
<dbReference type="GO" id="GO:0022857">
    <property type="term" value="F:transmembrane transporter activity"/>
    <property type="evidence" value="ECO:0007669"/>
    <property type="project" value="InterPro"/>
</dbReference>
<dbReference type="Pfam" id="PF07690">
    <property type="entry name" value="MFS_1"/>
    <property type="match status" value="1"/>
</dbReference>
<feature type="transmembrane region" description="Helical" evidence="6">
    <location>
        <begin position="179"/>
        <end position="199"/>
    </location>
</feature>
<feature type="transmembrane region" description="Helical" evidence="6">
    <location>
        <begin position="93"/>
        <end position="111"/>
    </location>
</feature>
<feature type="transmembrane region" description="Helical" evidence="6">
    <location>
        <begin position="363"/>
        <end position="385"/>
    </location>
</feature>